<accession>A0A2R7UIV5</accession>
<dbReference type="Proteomes" id="UP000244874">
    <property type="component" value="Unassembled WGS sequence"/>
</dbReference>
<dbReference type="GO" id="GO:0019068">
    <property type="term" value="P:virion assembly"/>
    <property type="evidence" value="ECO:0007669"/>
    <property type="project" value="InterPro"/>
</dbReference>
<reference evidence="1 2" key="1">
    <citation type="submission" date="2018-04" db="EMBL/GenBank/DDBJ databases">
        <authorList>
            <person name="Go L.Y."/>
            <person name="Mitchell J.A."/>
        </authorList>
    </citation>
    <scope>NUCLEOTIDE SEQUENCE [LARGE SCALE GENOMIC DNA]</scope>
    <source>
        <strain evidence="1 2">KCJK7865</strain>
    </source>
</reference>
<name>A0A2R7UIV5_PSEDL</name>
<protein>
    <submittedName>
        <fullName evidence="1">Uncharacterized protein</fullName>
    </submittedName>
</protein>
<organism evidence="1 2">
    <name type="scientific">Pseudomonas plecoglossicida</name>
    <dbReference type="NCBI Taxonomy" id="70775"/>
    <lineage>
        <taxon>Bacteria</taxon>
        <taxon>Pseudomonadati</taxon>
        <taxon>Pseudomonadota</taxon>
        <taxon>Gammaproteobacteria</taxon>
        <taxon>Pseudomonadales</taxon>
        <taxon>Pseudomonadaceae</taxon>
        <taxon>Pseudomonas</taxon>
    </lineage>
</organism>
<comment type="caution">
    <text evidence="1">The sequence shown here is derived from an EMBL/GenBank/DDBJ whole genome shotgun (WGS) entry which is preliminary data.</text>
</comment>
<dbReference type="Pfam" id="PF05354">
    <property type="entry name" value="Phage_attach"/>
    <property type="match status" value="1"/>
</dbReference>
<gene>
    <name evidence="1" type="ORF">DBB42_15355</name>
</gene>
<dbReference type="Gene3D" id="2.40.10.180">
    <property type="entry name" value="Phage tail proteins"/>
    <property type="match status" value="1"/>
</dbReference>
<evidence type="ECO:0000313" key="1">
    <source>
        <dbReference type="EMBL" id="PTU51365.1"/>
    </source>
</evidence>
<dbReference type="EMBL" id="QANO01000118">
    <property type="protein sequence ID" value="PTU51365.1"/>
    <property type="molecule type" value="Genomic_DNA"/>
</dbReference>
<sequence>MRRPSFRERMAVMSARILDRVGDRATLEDGTAIMGTFDNPFLDPQFGGKSGGKGPGLATQVDAAELGEPRFSVLADVAQRLPEGKALTIELPPAEGGGRYTVVRHEPTGDGMVALVLEQEHARTADIF</sequence>
<proteinExistence type="predicted"/>
<dbReference type="InterPro" id="IPR008018">
    <property type="entry name" value="Phage_tail_attach_FII"/>
</dbReference>
<dbReference type="AlphaFoldDB" id="A0A2R7UIV5"/>
<dbReference type="InterPro" id="IPR053734">
    <property type="entry name" value="Phage_Head-Tail_Connect_sf"/>
</dbReference>
<evidence type="ECO:0000313" key="2">
    <source>
        <dbReference type="Proteomes" id="UP000244874"/>
    </source>
</evidence>